<proteinExistence type="predicted"/>
<gene>
    <name evidence="2" type="ORF">LTR78_001981</name>
</gene>
<name>A0AAE0WTZ4_9PEZI</name>
<accession>A0AAE0WTZ4</accession>
<evidence type="ECO:0000256" key="1">
    <source>
        <dbReference type="SAM" id="MobiDB-lite"/>
    </source>
</evidence>
<comment type="caution">
    <text evidence="2">The sequence shown here is derived from an EMBL/GenBank/DDBJ whole genome shotgun (WGS) entry which is preliminary data.</text>
</comment>
<dbReference type="EMBL" id="JAUTXT010000005">
    <property type="protein sequence ID" value="KAK3677886.1"/>
    <property type="molecule type" value="Genomic_DNA"/>
</dbReference>
<dbReference type="AlphaFoldDB" id="A0AAE0WTZ4"/>
<evidence type="ECO:0000313" key="2">
    <source>
        <dbReference type="EMBL" id="KAK3677886.1"/>
    </source>
</evidence>
<evidence type="ECO:0000313" key="3">
    <source>
        <dbReference type="Proteomes" id="UP001274830"/>
    </source>
</evidence>
<keyword evidence="3" id="KW-1185">Reference proteome</keyword>
<protein>
    <submittedName>
        <fullName evidence="2">Uncharacterized protein</fullName>
    </submittedName>
</protein>
<dbReference type="Proteomes" id="UP001274830">
    <property type="component" value="Unassembled WGS sequence"/>
</dbReference>
<organism evidence="2 3">
    <name type="scientific">Recurvomyces mirabilis</name>
    <dbReference type="NCBI Taxonomy" id="574656"/>
    <lineage>
        <taxon>Eukaryota</taxon>
        <taxon>Fungi</taxon>
        <taxon>Dikarya</taxon>
        <taxon>Ascomycota</taxon>
        <taxon>Pezizomycotina</taxon>
        <taxon>Dothideomycetes</taxon>
        <taxon>Dothideomycetidae</taxon>
        <taxon>Mycosphaerellales</taxon>
        <taxon>Teratosphaeriaceae</taxon>
        <taxon>Recurvomyces</taxon>
    </lineage>
</organism>
<feature type="region of interest" description="Disordered" evidence="1">
    <location>
        <begin position="30"/>
        <end position="96"/>
    </location>
</feature>
<feature type="compositionally biased region" description="Polar residues" evidence="1">
    <location>
        <begin position="35"/>
        <end position="45"/>
    </location>
</feature>
<sequence>MLPVLRTARPATVDSTAKAWLAGFHTTPLTKAKDTTVSPPEQQDSLKAGAAKAVQDKQEPHKTQAQLDEELKQKLAGISGDGGDAGVEYEDGQPVSMKRSVKNNMFRHLITQEIIGLDRTDGHTRSPNYADVSLTKTMEEMH</sequence>
<reference evidence="2" key="1">
    <citation type="submission" date="2023-07" db="EMBL/GenBank/DDBJ databases">
        <title>Black Yeasts Isolated from many extreme environments.</title>
        <authorList>
            <person name="Coleine C."/>
            <person name="Stajich J.E."/>
            <person name="Selbmann L."/>
        </authorList>
    </citation>
    <scope>NUCLEOTIDE SEQUENCE</scope>
    <source>
        <strain evidence="2">CCFEE 5485</strain>
    </source>
</reference>